<comment type="catalytic activity">
    <reaction evidence="7">
        <text>L-threonyl-[protein] + ATP = O-phospho-L-threonyl-[protein] + ADP + H(+)</text>
        <dbReference type="Rhea" id="RHEA:46608"/>
        <dbReference type="Rhea" id="RHEA-COMP:11060"/>
        <dbReference type="Rhea" id="RHEA-COMP:11605"/>
        <dbReference type="ChEBI" id="CHEBI:15378"/>
        <dbReference type="ChEBI" id="CHEBI:30013"/>
        <dbReference type="ChEBI" id="CHEBI:30616"/>
        <dbReference type="ChEBI" id="CHEBI:61977"/>
        <dbReference type="ChEBI" id="CHEBI:456216"/>
        <dbReference type="EC" id="2.7.11.1"/>
    </reaction>
</comment>
<evidence type="ECO:0000313" key="10">
    <source>
        <dbReference type="EMBL" id="WVZ11123.1"/>
    </source>
</evidence>
<dbReference type="EC" id="2.7.11.1" evidence="1"/>
<dbReference type="InterPro" id="IPR000719">
    <property type="entry name" value="Prot_kinase_dom"/>
</dbReference>
<organism evidence="10 11">
    <name type="scientific">Vigna mungo</name>
    <name type="common">Black gram</name>
    <name type="synonym">Phaseolus mungo</name>
    <dbReference type="NCBI Taxonomy" id="3915"/>
    <lineage>
        <taxon>Eukaryota</taxon>
        <taxon>Viridiplantae</taxon>
        <taxon>Streptophyta</taxon>
        <taxon>Embryophyta</taxon>
        <taxon>Tracheophyta</taxon>
        <taxon>Spermatophyta</taxon>
        <taxon>Magnoliopsida</taxon>
        <taxon>eudicotyledons</taxon>
        <taxon>Gunneridae</taxon>
        <taxon>Pentapetalae</taxon>
        <taxon>rosids</taxon>
        <taxon>fabids</taxon>
        <taxon>Fabales</taxon>
        <taxon>Fabaceae</taxon>
        <taxon>Papilionoideae</taxon>
        <taxon>50 kb inversion clade</taxon>
        <taxon>NPAAA clade</taxon>
        <taxon>indigoferoid/millettioid clade</taxon>
        <taxon>Phaseoleae</taxon>
        <taxon>Vigna</taxon>
    </lineage>
</organism>
<comment type="catalytic activity">
    <reaction evidence="8">
        <text>L-seryl-[protein] + ATP = O-phospho-L-seryl-[protein] + ADP + H(+)</text>
        <dbReference type="Rhea" id="RHEA:17989"/>
        <dbReference type="Rhea" id="RHEA-COMP:9863"/>
        <dbReference type="Rhea" id="RHEA-COMP:11604"/>
        <dbReference type="ChEBI" id="CHEBI:15378"/>
        <dbReference type="ChEBI" id="CHEBI:29999"/>
        <dbReference type="ChEBI" id="CHEBI:30616"/>
        <dbReference type="ChEBI" id="CHEBI:83421"/>
        <dbReference type="ChEBI" id="CHEBI:456216"/>
        <dbReference type="EC" id="2.7.11.1"/>
    </reaction>
</comment>
<protein>
    <recommendedName>
        <fullName evidence="1">non-specific serine/threonine protein kinase</fullName>
        <ecNumber evidence="1">2.7.11.1</ecNumber>
    </recommendedName>
</protein>
<dbReference type="PROSITE" id="PS50011">
    <property type="entry name" value="PROTEIN_KINASE_DOM"/>
    <property type="match status" value="1"/>
</dbReference>
<feature type="domain" description="Protein kinase" evidence="9">
    <location>
        <begin position="1"/>
        <end position="345"/>
    </location>
</feature>
<dbReference type="SMART" id="SM00220">
    <property type="entry name" value="S_TKc"/>
    <property type="match status" value="1"/>
</dbReference>
<accession>A0AAQ3NMN8</accession>
<evidence type="ECO:0000256" key="5">
    <source>
        <dbReference type="ARBA" id="ARBA00022777"/>
    </source>
</evidence>
<dbReference type="InterPro" id="IPR008271">
    <property type="entry name" value="Ser/Thr_kinase_AS"/>
</dbReference>
<dbReference type="SUPFAM" id="SSF56112">
    <property type="entry name" value="Protein kinase-like (PK-like)"/>
    <property type="match status" value="1"/>
</dbReference>
<dbReference type="AlphaFoldDB" id="A0AAQ3NMN8"/>
<keyword evidence="4" id="KW-0547">Nucleotide-binding</keyword>
<dbReference type="EMBL" id="CP144696">
    <property type="protein sequence ID" value="WVZ11123.1"/>
    <property type="molecule type" value="Genomic_DNA"/>
</dbReference>
<dbReference type="PANTHER" id="PTHR45998">
    <property type="entry name" value="SERINE/THREONINE-PROTEIN KINASE 16"/>
    <property type="match status" value="1"/>
</dbReference>
<dbReference type="GO" id="GO:0004674">
    <property type="term" value="F:protein serine/threonine kinase activity"/>
    <property type="evidence" value="ECO:0007669"/>
    <property type="project" value="UniProtKB-KW"/>
</dbReference>
<evidence type="ECO:0000256" key="6">
    <source>
        <dbReference type="ARBA" id="ARBA00022840"/>
    </source>
</evidence>
<keyword evidence="5" id="KW-0418">Kinase</keyword>
<keyword evidence="2" id="KW-0723">Serine/threonine-protein kinase</keyword>
<evidence type="ECO:0000256" key="8">
    <source>
        <dbReference type="ARBA" id="ARBA00048679"/>
    </source>
</evidence>
<evidence type="ECO:0000256" key="4">
    <source>
        <dbReference type="ARBA" id="ARBA00022741"/>
    </source>
</evidence>
<evidence type="ECO:0000256" key="1">
    <source>
        <dbReference type="ARBA" id="ARBA00012513"/>
    </source>
</evidence>
<dbReference type="Pfam" id="PF00069">
    <property type="entry name" value="Pkinase"/>
    <property type="match status" value="2"/>
</dbReference>
<keyword evidence="6" id="KW-0067">ATP-binding</keyword>
<dbReference type="PANTHER" id="PTHR45998:SF2">
    <property type="entry name" value="SERINE_THREONINE-PROTEIN KINASE 16"/>
    <property type="match status" value="1"/>
</dbReference>
<sequence>MDGTLLDNAKVMKTKKEFYSTSDVLQIFRQLCAGLKHMHTFDPPYAHNDVKPGNVLITHRKGQPPLAILMDFGSARPARKQITNRSEALQLQGLVEHICPLTWSWNVIDQKLLGQNMLSDKDDITFRMFRLTVKDRIHTTRHQLQIYKDLDLSPLALDNLHVKVIGVEIDSASAIFVMCSEVPRRTQWVNNKPLKLVRLYEGFNLLSPKEILQVFKFFLAVSGNGRGAKEMEFEEWAAEHCSAPFRAPELWDCPSQAAIDERTDVWSLGCTLYAIMYGVSPFEYALGESGGSLQLAIVNAQVKWPAGPKPPYPEAFHQFVSWMLQPQAAMRPRIDDIIIHVDKLIAKFSQ</sequence>
<dbReference type="GO" id="GO:0005737">
    <property type="term" value="C:cytoplasm"/>
    <property type="evidence" value="ECO:0007669"/>
    <property type="project" value="TreeGrafter"/>
</dbReference>
<evidence type="ECO:0000256" key="3">
    <source>
        <dbReference type="ARBA" id="ARBA00022679"/>
    </source>
</evidence>
<gene>
    <name evidence="10" type="ORF">V8G54_015653</name>
</gene>
<evidence type="ECO:0000313" key="11">
    <source>
        <dbReference type="Proteomes" id="UP001374535"/>
    </source>
</evidence>
<reference evidence="10 11" key="1">
    <citation type="journal article" date="2023" name="Life. Sci Alliance">
        <title>Evolutionary insights into 3D genome organization and epigenetic landscape of Vigna mungo.</title>
        <authorList>
            <person name="Junaid A."/>
            <person name="Singh B."/>
            <person name="Bhatia S."/>
        </authorList>
    </citation>
    <scope>NUCLEOTIDE SEQUENCE [LARGE SCALE GENOMIC DNA]</scope>
    <source>
        <strain evidence="10">Urdbean</strain>
    </source>
</reference>
<keyword evidence="11" id="KW-1185">Reference proteome</keyword>
<evidence type="ECO:0000256" key="7">
    <source>
        <dbReference type="ARBA" id="ARBA00047899"/>
    </source>
</evidence>
<evidence type="ECO:0000259" key="9">
    <source>
        <dbReference type="PROSITE" id="PS50011"/>
    </source>
</evidence>
<dbReference type="InterPro" id="IPR052239">
    <property type="entry name" value="Ser/Thr-specific_kinases"/>
</dbReference>
<evidence type="ECO:0000256" key="2">
    <source>
        <dbReference type="ARBA" id="ARBA00022527"/>
    </source>
</evidence>
<proteinExistence type="predicted"/>
<keyword evidence="3" id="KW-0808">Transferase</keyword>
<dbReference type="Gene3D" id="1.10.510.10">
    <property type="entry name" value="Transferase(Phosphotransferase) domain 1"/>
    <property type="match status" value="2"/>
</dbReference>
<dbReference type="PROSITE" id="PS00108">
    <property type="entry name" value="PROTEIN_KINASE_ST"/>
    <property type="match status" value="1"/>
</dbReference>
<name>A0AAQ3NMN8_VIGMU</name>
<dbReference type="InterPro" id="IPR011009">
    <property type="entry name" value="Kinase-like_dom_sf"/>
</dbReference>
<dbReference type="Proteomes" id="UP001374535">
    <property type="component" value="Chromosome 5"/>
</dbReference>
<dbReference type="GO" id="GO:0005524">
    <property type="term" value="F:ATP binding"/>
    <property type="evidence" value="ECO:0007669"/>
    <property type="project" value="UniProtKB-KW"/>
</dbReference>